<evidence type="ECO:0000256" key="1">
    <source>
        <dbReference type="SAM" id="SignalP"/>
    </source>
</evidence>
<accession>A0ABV8QND1</accession>
<name>A0ABV8QND1_9BACT</name>
<feature type="signal peptide" evidence="1">
    <location>
        <begin position="1"/>
        <end position="19"/>
    </location>
</feature>
<organism evidence="3 4">
    <name type="scientific">Ferruginibacter yonginensis</name>
    <dbReference type="NCBI Taxonomy" id="1310416"/>
    <lineage>
        <taxon>Bacteria</taxon>
        <taxon>Pseudomonadati</taxon>
        <taxon>Bacteroidota</taxon>
        <taxon>Chitinophagia</taxon>
        <taxon>Chitinophagales</taxon>
        <taxon>Chitinophagaceae</taxon>
        <taxon>Ferruginibacter</taxon>
    </lineage>
</organism>
<dbReference type="Pfam" id="PF18962">
    <property type="entry name" value="Por_Secre_tail"/>
    <property type="match status" value="1"/>
</dbReference>
<keyword evidence="1" id="KW-0732">Signal</keyword>
<dbReference type="InterPro" id="IPR013783">
    <property type="entry name" value="Ig-like_fold"/>
</dbReference>
<keyword evidence="4" id="KW-1185">Reference proteome</keyword>
<dbReference type="RefSeq" id="WP_379705235.1">
    <property type="nucleotide sequence ID" value="NZ_JBHSCZ010000001.1"/>
</dbReference>
<evidence type="ECO:0000259" key="2">
    <source>
        <dbReference type="Pfam" id="PF18962"/>
    </source>
</evidence>
<comment type="caution">
    <text evidence="3">The sequence shown here is derived from an EMBL/GenBank/DDBJ whole genome shotgun (WGS) entry which is preliminary data.</text>
</comment>
<dbReference type="EMBL" id="JBHSCZ010000001">
    <property type="protein sequence ID" value="MFC4261247.1"/>
    <property type="molecule type" value="Genomic_DNA"/>
</dbReference>
<dbReference type="Gene3D" id="2.60.40.10">
    <property type="entry name" value="Immunoglobulins"/>
    <property type="match status" value="1"/>
</dbReference>
<reference evidence="4" key="1">
    <citation type="journal article" date="2019" name="Int. J. Syst. Evol. Microbiol.">
        <title>The Global Catalogue of Microorganisms (GCM) 10K type strain sequencing project: providing services to taxonomists for standard genome sequencing and annotation.</title>
        <authorList>
            <consortium name="The Broad Institute Genomics Platform"/>
            <consortium name="The Broad Institute Genome Sequencing Center for Infectious Disease"/>
            <person name="Wu L."/>
            <person name="Ma J."/>
        </authorList>
    </citation>
    <scope>NUCLEOTIDE SEQUENCE [LARGE SCALE GENOMIC DNA]</scope>
    <source>
        <strain evidence="4">CECT 8289</strain>
    </source>
</reference>
<dbReference type="Proteomes" id="UP001595907">
    <property type="component" value="Unassembled WGS sequence"/>
</dbReference>
<proteinExistence type="predicted"/>
<feature type="domain" description="Secretion system C-terminal sorting" evidence="2">
    <location>
        <begin position="959"/>
        <end position="1032"/>
    </location>
</feature>
<sequence>MRRVLLVFTILVFVLQASAATRTWRGRGYTGGGATGGTDLNAAANWNGGTALLTTDDYVINLNNNNTNTALTLSANFVCNSLTINANLTDLTNASGNTFSLTLGSFDLSIAGNFAVTNSAADANDNGLRPYVMTFTIPANRTITIGGNFSLSNSDISLSDNSITFENNGTVSVTGTTTLTSNNTGTSSLNALLVGNAPANFVLNGAVSFGGVGTNDVNNRNRFGCLVAANTGSFTFRNNVTFGANSSVNTIFTDGTVVFDGTANQTLTYNNTAVYIRLPNVIIGSTNNPTLVLAGSVTPDNILQNLTINGSATLDLNSRQWNRHTNGGAFNLKNTATLLLGANTSSNATTVGTATLIAGSNFPSGFTTYTLDSTSTVHFNLAGAQTVPGTTQGITSYGNLTLTGNTKTLGADIAIFRNLNIAANTTFALGNFNTTLRSNSQTTANITSIPTTANITYGTGRFNIERYLFAKKSWRSLATPIDPTDATTITQAWRENGSALTSTGFGTQISGPASYIGMDQTTVRGSMKSFNMALGDFVEVTNTGNAIYNASGYFVFVRGDRAVNTTGTTGATTLRMSGRIVRNDQAYNITANKFISIGNPYASRVDVRNLTFGGGAVQSFYVWNPNAPGSYNVGGYQVYVKEIAGTNYRLNGLPLGAINNFIESGQAVFFQANGSAGTVTFTEASKASGSSLVSRMGSMERPGATTPSLAINLKTTDVDGTQFDADGIVVDFDANFTNTIDENDVRKVSNTVDNLSMRSNGVLLTADRRVLLRNNDTIFLNIAGLRTANYSFSIDPSLIDGLGLEAFLVDAFLGTQTPVSLTDVTTINFATTTDAASKANTRFMLVFKPAAVLPVTFTTITAVRDAINKQVAVRWNVATEINITRYEVERSATGTGFAPIATVNPISNNGVAVSYSINDAAALATTNFYRVKAISNNGTVQYSAVVKVAALPTASGFVVYPNPVVGNTINLQANQVTKGAYNVQLVNQAGQIVYKGLLNINSDNQSTSLVLDAATAAGVYTLVLDNDQQKVSLQVLVR</sequence>
<gene>
    <name evidence="3" type="ORF">ACFOWM_00025</name>
</gene>
<evidence type="ECO:0000313" key="3">
    <source>
        <dbReference type="EMBL" id="MFC4261247.1"/>
    </source>
</evidence>
<dbReference type="InterPro" id="IPR026444">
    <property type="entry name" value="Secre_tail"/>
</dbReference>
<evidence type="ECO:0000313" key="4">
    <source>
        <dbReference type="Proteomes" id="UP001595907"/>
    </source>
</evidence>
<dbReference type="NCBIfam" id="TIGR04183">
    <property type="entry name" value="Por_Secre_tail"/>
    <property type="match status" value="1"/>
</dbReference>
<feature type="chain" id="PRO_5045809668" evidence="1">
    <location>
        <begin position="20"/>
        <end position="1038"/>
    </location>
</feature>
<protein>
    <submittedName>
        <fullName evidence="3">Beta strand repeat-containing protein</fullName>
    </submittedName>
</protein>